<gene>
    <name evidence="1" type="ORF">PH362_13000</name>
</gene>
<organism evidence="1 2">
    <name type="scientific">Photorhabdus bodei</name>
    <dbReference type="NCBI Taxonomy" id="2029681"/>
    <lineage>
        <taxon>Bacteria</taxon>
        <taxon>Pseudomonadati</taxon>
        <taxon>Pseudomonadota</taxon>
        <taxon>Gammaproteobacteria</taxon>
        <taxon>Enterobacterales</taxon>
        <taxon>Morganellaceae</taxon>
        <taxon>Photorhabdus</taxon>
    </lineage>
</organism>
<dbReference type="AlphaFoldDB" id="A0AAW6BLL2"/>
<proteinExistence type="predicted"/>
<reference evidence="1" key="1">
    <citation type="submission" date="2023-01" db="EMBL/GenBank/DDBJ databases">
        <title>Genome sequencing of Photorhabdus bodei 09-20.</title>
        <authorList>
            <person name="Kalindamar S."/>
            <person name="Kumru S."/>
        </authorList>
    </citation>
    <scope>NUCLEOTIDE SEQUENCE</scope>
    <source>
        <strain evidence="1">09-20</strain>
    </source>
</reference>
<sequence length="42" mass="4964">MTGVRECSKQALFCIKIDQQVRFDSKQTIFVIFCFDKAKAYR</sequence>
<evidence type="ECO:0000313" key="2">
    <source>
        <dbReference type="Proteomes" id="UP001212996"/>
    </source>
</evidence>
<dbReference type="RefSeq" id="WP_262405135.1">
    <property type="nucleotide sequence ID" value="NZ_CAWQKC010000102.1"/>
</dbReference>
<protein>
    <submittedName>
        <fullName evidence="1">Uncharacterized protein</fullName>
    </submittedName>
</protein>
<accession>A0AAW6BLL2</accession>
<dbReference type="EMBL" id="JAQMFO010000018">
    <property type="protein sequence ID" value="MDB6372832.1"/>
    <property type="molecule type" value="Genomic_DNA"/>
</dbReference>
<evidence type="ECO:0000313" key="1">
    <source>
        <dbReference type="EMBL" id="MDB6372832.1"/>
    </source>
</evidence>
<name>A0AAW6BLL2_9GAMM</name>
<comment type="caution">
    <text evidence="1">The sequence shown here is derived from an EMBL/GenBank/DDBJ whole genome shotgun (WGS) entry which is preliminary data.</text>
</comment>
<dbReference type="Proteomes" id="UP001212996">
    <property type="component" value="Unassembled WGS sequence"/>
</dbReference>